<evidence type="ECO:0008006" key="3">
    <source>
        <dbReference type="Google" id="ProtNLM"/>
    </source>
</evidence>
<gene>
    <name evidence="2" type="ORF">BL57_326</name>
</gene>
<accession>A0AB74ULH1</accession>
<organism evidence="2">
    <name type="scientific">Caulobacter phage BL57</name>
    <dbReference type="NCBI Taxonomy" id="3348355"/>
    <lineage>
        <taxon>Viruses</taxon>
    </lineage>
</organism>
<feature type="coiled-coil region" evidence="1">
    <location>
        <begin position="64"/>
        <end position="105"/>
    </location>
</feature>
<keyword evidence="1" id="KW-0175">Coiled coil</keyword>
<proteinExistence type="predicted"/>
<evidence type="ECO:0000313" key="2">
    <source>
        <dbReference type="EMBL" id="XHV10798.1"/>
    </source>
</evidence>
<protein>
    <recommendedName>
        <fullName evidence="3">Tail assembly chaperone</fullName>
    </recommendedName>
</protein>
<reference evidence="2" key="1">
    <citation type="submission" date="2024-10" db="EMBL/GenBank/DDBJ databases">
        <title>Genetic diversity among independent isolates of the Dolichocephalovirinae subfamily.</title>
        <authorList>
            <person name="Ely B."/>
            <person name="Thomas Q."/>
            <person name="Mohammadi T."/>
        </authorList>
    </citation>
    <scope>NUCLEOTIDE SEQUENCE</scope>
</reference>
<sequence>MAKPIPQGRYGIAGFMSLTPVNFKVVDLDTTVHEEDEDDEDWHALDLDGKPFFFNRIVARFDTAEDAQANLAAAQAAYAEQDEIVKGLQAAYEDVKRKLELAVSKRGLEYRKALMGGS</sequence>
<dbReference type="EMBL" id="PQ287320">
    <property type="protein sequence ID" value="XHV10798.1"/>
    <property type="molecule type" value="Genomic_DNA"/>
</dbReference>
<name>A0AB74ULH1_9VIRU</name>
<evidence type="ECO:0000256" key="1">
    <source>
        <dbReference type="SAM" id="Coils"/>
    </source>
</evidence>